<reference evidence="2" key="1">
    <citation type="submission" date="2021-06" db="EMBL/GenBank/DDBJ databases">
        <authorList>
            <person name="Kallberg Y."/>
            <person name="Tangrot J."/>
            <person name="Rosling A."/>
        </authorList>
    </citation>
    <scope>NUCLEOTIDE SEQUENCE</scope>
    <source>
        <strain evidence="2">MA453B</strain>
    </source>
</reference>
<evidence type="ECO:0000259" key="1">
    <source>
        <dbReference type="PROSITE" id="PS50983"/>
    </source>
</evidence>
<evidence type="ECO:0000313" key="2">
    <source>
        <dbReference type="EMBL" id="CAG8502692.1"/>
    </source>
</evidence>
<dbReference type="Gene3D" id="3.40.50.1980">
    <property type="entry name" value="Nitrogenase molybdenum iron protein domain"/>
    <property type="match status" value="2"/>
</dbReference>
<dbReference type="EMBL" id="CAJVPY010000999">
    <property type="protein sequence ID" value="CAG8502692.1"/>
    <property type="molecule type" value="Genomic_DNA"/>
</dbReference>
<feature type="domain" description="Fe/B12 periplasmic-binding" evidence="1">
    <location>
        <begin position="5"/>
        <end position="311"/>
    </location>
</feature>
<gene>
    <name evidence="2" type="ORF">DERYTH_LOCUS2982</name>
</gene>
<dbReference type="PANTHER" id="PTHR42860">
    <property type="entry name" value="VITAMIN B12-BINDING PROTEIN"/>
    <property type="match status" value="1"/>
</dbReference>
<accession>A0A9N9F1V0</accession>
<name>A0A9N9F1V0_9GLOM</name>
<dbReference type="InterPro" id="IPR002491">
    <property type="entry name" value="ABC_transptr_periplasmic_BD"/>
</dbReference>
<dbReference type="PROSITE" id="PS50983">
    <property type="entry name" value="FE_B12_PBP"/>
    <property type="match status" value="1"/>
</dbReference>
<dbReference type="PANTHER" id="PTHR42860:SF1">
    <property type="entry name" value="VITAMIN B12-BINDING PROTEIN"/>
    <property type="match status" value="1"/>
</dbReference>
<evidence type="ECO:0000313" key="3">
    <source>
        <dbReference type="Proteomes" id="UP000789405"/>
    </source>
</evidence>
<proteinExistence type="predicted"/>
<dbReference type="OrthoDB" id="274765at2759"/>
<dbReference type="Proteomes" id="UP000789405">
    <property type="component" value="Unassembled WGS sequence"/>
</dbReference>
<dbReference type="InterPro" id="IPR051030">
    <property type="entry name" value="Vitamin_B12-ABC_binding"/>
</dbReference>
<sequence>MAVKRVVSLLPSAAEIVSLIIDNNPSVQLVGRSHEDDYPPSVNTLPILTAPKTKFTTSADVDVQVSNLLAEGNSLYTLDTALLKSLRPDIVITQDLCTVCSIDLVTVQRIAKQIDPEPTIVTLNPLSIEDVISSISDVGKALGMIEESSRAISMLRSRINHARDLVNRSIASGRKRSKVAFFEWTSPIYLGGHWTPQLIRWSNGIQVLADCKDGDTAEMGAPPSVRVPPEDVIREKPEILIICPCGLNLDATRKEYEETLLPSNWWPPLAKCASKIALVDGNQSFDQLISIQIKGLVDALEWLVGYINDIPEIIPKNFPWENLKS</sequence>
<dbReference type="AlphaFoldDB" id="A0A9N9F1V0"/>
<comment type="caution">
    <text evidence="2">The sequence shown here is derived from an EMBL/GenBank/DDBJ whole genome shotgun (WGS) entry which is preliminary data.</text>
</comment>
<protein>
    <submittedName>
        <fullName evidence="2">17574_t:CDS:1</fullName>
    </submittedName>
</protein>
<dbReference type="SUPFAM" id="SSF53807">
    <property type="entry name" value="Helical backbone' metal receptor"/>
    <property type="match status" value="1"/>
</dbReference>
<organism evidence="2 3">
    <name type="scientific">Dentiscutata erythropus</name>
    <dbReference type="NCBI Taxonomy" id="1348616"/>
    <lineage>
        <taxon>Eukaryota</taxon>
        <taxon>Fungi</taxon>
        <taxon>Fungi incertae sedis</taxon>
        <taxon>Mucoromycota</taxon>
        <taxon>Glomeromycotina</taxon>
        <taxon>Glomeromycetes</taxon>
        <taxon>Diversisporales</taxon>
        <taxon>Gigasporaceae</taxon>
        <taxon>Dentiscutata</taxon>
    </lineage>
</organism>
<keyword evidence="3" id="KW-1185">Reference proteome</keyword>